<evidence type="ECO:0000259" key="1">
    <source>
        <dbReference type="PROSITE" id="PS50943"/>
    </source>
</evidence>
<comment type="caution">
    <text evidence="2">The sequence shown here is derived from an EMBL/GenBank/DDBJ whole genome shotgun (WGS) entry which is preliminary data.</text>
</comment>
<dbReference type="InterPro" id="IPR001387">
    <property type="entry name" value="Cro/C1-type_HTH"/>
</dbReference>
<dbReference type="PROSITE" id="PS50943">
    <property type="entry name" value="HTH_CROC1"/>
    <property type="match status" value="1"/>
</dbReference>
<feature type="domain" description="HTH cro/C1-type" evidence="1">
    <location>
        <begin position="39"/>
        <end position="93"/>
    </location>
</feature>
<dbReference type="CDD" id="cd00093">
    <property type="entry name" value="HTH_XRE"/>
    <property type="match status" value="1"/>
</dbReference>
<dbReference type="Gene3D" id="1.10.260.40">
    <property type="entry name" value="lambda repressor-like DNA-binding domains"/>
    <property type="match status" value="1"/>
</dbReference>
<dbReference type="RefSeq" id="WP_036117079.1">
    <property type="nucleotide sequence ID" value="NZ_JAZBNI010000002.1"/>
</dbReference>
<dbReference type="InterPro" id="IPR010982">
    <property type="entry name" value="Lambda_DNA-bd_dom_sf"/>
</dbReference>
<name>A0A2I0UZW7_9BACI</name>
<organism evidence="2 3">
    <name type="scientific">Lysinibacillus fusiformis</name>
    <dbReference type="NCBI Taxonomy" id="28031"/>
    <lineage>
        <taxon>Bacteria</taxon>
        <taxon>Bacillati</taxon>
        <taxon>Bacillota</taxon>
        <taxon>Bacilli</taxon>
        <taxon>Bacillales</taxon>
        <taxon>Bacillaceae</taxon>
        <taxon>Lysinibacillus</taxon>
    </lineage>
</organism>
<evidence type="ECO:0000313" key="3">
    <source>
        <dbReference type="Proteomes" id="UP000234956"/>
    </source>
</evidence>
<dbReference type="SUPFAM" id="SSF47413">
    <property type="entry name" value="lambda repressor-like DNA-binding domains"/>
    <property type="match status" value="1"/>
</dbReference>
<dbReference type="SMART" id="SM00530">
    <property type="entry name" value="HTH_XRE"/>
    <property type="match status" value="1"/>
</dbReference>
<sequence>MENYSMRIIPRIFLRYYELIEDEMISQDEKQLIKLAFTLLNKRIEKNISQDEMAERTGLSKSVISRMETFSSIPSSLTLTKYASELGMELVLVDRELYKMWNTKNKSIMEK</sequence>
<reference evidence="2 3" key="1">
    <citation type="submission" date="2017-10" db="EMBL/GenBank/DDBJ databases">
        <title>Draft genome of Lysinibacillus fusiformis strain Juneja, a laboratory-derived pathogen of Drosophila melanogaster.</title>
        <authorList>
            <person name="Smith B.R."/>
            <person name="Unckless R.L."/>
        </authorList>
    </citation>
    <scope>NUCLEOTIDE SEQUENCE [LARGE SCALE GENOMIC DNA]</scope>
    <source>
        <strain evidence="2 3">Juneja</strain>
    </source>
</reference>
<dbReference type="Pfam" id="PF01381">
    <property type="entry name" value="HTH_3"/>
    <property type="match status" value="1"/>
</dbReference>
<dbReference type="GO" id="GO:0003677">
    <property type="term" value="F:DNA binding"/>
    <property type="evidence" value="ECO:0007669"/>
    <property type="project" value="InterPro"/>
</dbReference>
<dbReference type="Proteomes" id="UP000234956">
    <property type="component" value="Unassembled WGS sequence"/>
</dbReference>
<dbReference type="AlphaFoldDB" id="A0A2I0UZW7"/>
<evidence type="ECO:0000313" key="2">
    <source>
        <dbReference type="EMBL" id="PKU51614.1"/>
    </source>
</evidence>
<protein>
    <submittedName>
        <fullName evidence="2">XRE family transcriptional regulator</fullName>
    </submittedName>
</protein>
<gene>
    <name evidence="2" type="ORF">CRI88_13025</name>
</gene>
<proteinExistence type="predicted"/>
<dbReference type="EMBL" id="PDFK01000003">
    <property type="protein sequence ID" value="PKU51614.1"/>
    <property type="molecule type" value="Genomic_DNA"/>
</dbReference>
<accession>A0A2I0UZW7</accession>